<feature type="domain" description="HTH tetR-type" evidence="6">
    <location>
        <begin position="8"/>
        <end position="68"/>
    </location>
</feature>
<protein>
    <submittedName>
        <fullName evidence="7">TetR/AcrR family transcriptional regulator</fullName>
    </submittedName>
</protein>
<reference evidence="8" key="1">
    <citation type="journal article" date="2019" name="Int. J. Syst. Evol. Microbiol.">
        <title>The Global Catalogue of Microorganisms (GCM) 10K type strain sequencing project: providing services to taxonomists for standard genome sequencing and annotation.</title>
        <authorList>
            <consortium name="The Broad Institute Genomics Platform"/>
            <consortium name="The Broad Institute Genome Sequencing Center for Infectious Disease"/>
            <person name="Wu L."/>
            <person name="Ma J."/>
        </authorList>
    </citation>
    <scope>NUCLEOTIDE SEQUENCE [LARGE SCALE GENOMIC DNA]</scope>
    <source>
        <strain evidence="8">JCM 3338</strain>
    </source>
</reference>
<organism evidence="7 8">
    <name type="scientific">Blastococcus deserti</name>
    <dbReference type="NCBI Taxonomy" id="2259033"/>
    <lineage>
        <taxon>Bacteria</taxon>
        <taxon>Bacillati</taxon>
        <taxon>Actinomycetota</taxon>
        <taxon>Actinomycetes</taxon>
        <taxon>Geodermatophilales</taxon>
        <taxon>Geodermatophilaceae</taxon>
        <taxon>Blastococcus</taxon>
    </lineage>
</organism>
<sequence length="197" mass="22080">MPRDVDHAARRRALAEALWRVVRREGIHRISVRTVAAEAGTSPGALRHYFTTQDDLAAFALQAVVDRVRARLTERLPALQGRDAAVYLLEQLLPLDDERRDETAVYLGFLGRPHGEDRLREIRGMAESSSREAVTVALRMLAEAGCLHPGRDVEAEVDRLYAMVDGLALHGTLWPERFPAEHLRGVLHSHLRSLAET</sequence>
<dbReference type="InterPro" id="IPR039538">
    <property type="entry name" value="BetI_C"/>
</dbReference>
<dbReference type="Proteomes" id="UP001597402">
    <property type="component" value="Unassembled WGS sequence"/>
</dbReference>
<dbReference type="EMBL" id="JBHUHP010000016">
    <property type="protein sequence ID" value="MFD2093271.1"/>
    <property type="molecule type" value="Genomic_DNA"/>
</dbReference>
<name>A0ABW4XCV7_9ACTN</name>
<dbReference type="Pfam" id="PF13977">
    <property type="entry name" value="TetR_C_6"/>
    <property type="match status" value="1"/>
</dbReference>
<gene>
    <name evidence="7" type="ORF">ACFSHS_17035</name>
</gene>
<evidence type="ECO:0000313" key="8">
    <source>
        <dbReference type="Proteomes" id="UP001597402"/>
    </source>
</evidence>
<dbReference type="InterPro" id="IPR009057">
    <property type="entry name" value="Homeodomain-like_sf"/>
</dbReference>
<evidence type="ECO:0000256" key="1">
    <source>
        <dbReference type="ARBA" id="ARBA00022491"/>
    </source>
</evidence>
<evidence type="ECO:0000256" key="3">
    <source>
        <dbReference type="ARBA" id="ARBA00023125"/>
    </source>
</evidence>
<evidence type="ECO:0000256" key="4">
    <source>
        <dbReference type="ARBA" id="ARBA00023163"/>
    </source>
</evidence>
<proteinExistence type="predicted"/>
<evidence type="ECO:0000256" key="2">
    <source>
        <dbReference type="ARBA" id="ARBA00023015"/>
    </source>
</evidence>
<keyword evidence="4" id="KW-0804">Transcription</keyword>
<keyword evidence="2" id="KW-0805">Transcription regulation</keyword>
<dbReference type="InterPro" id="IPR036271">
    <property type="entry name" value="Tet_transcr_reg_TetR-rel_C_sf"/>
</dbReference>
<accession>A0ABW4XCV7</accession>
<dbReference type="InterPro" id="IPR001647">
    <property type="entry name" value="HTH_TetR"/>
</dbReference>
<keyword evidence="3 5" id="KW-0238">DNA-binding</keyword>
<evidence type="ECO:0000313" key="7">
    <source>
        <dbReference type="EMBL" id="MFD2093271.1"/>
    </source>
</evidence>
<dbReference type="Gene3D" id="1.10.357.10">
    <property type="entry name" value="Tetracycline Repressor, domain 2"/>
    <property type="match status" value="1"/>
</dbReference>
<dbReference type="RefSeq" id="WP_376878633.1">
    <property type="nucleotide sequence ID" value="NZ_JBHUHP010000016.1"/>
</dbReference>
<dbReference type="SUPFAM" id="SSF48498">
    <property type="entry name" value="Tetracyclin repressor-like, C-terminal domain"/>
    <property type="match status" value="1"/>
</dbReference>
<feature type="DNA-binding region" description="H-T-H motif" evidence="5">
    <location>
        <begin position="31"/>
        <end position="50"/>
    </location>
</feature>
<dbReference type="PROSITE" id="PS50977">
    <property type="entry name" value="HTH_TETR_2"/>
    <property type="match status" value="1"/>
</dbReference>
<dbReference type="SUPFAM" id="SSF46689">
    <property type="entry name" value="Homeodomain-like"/>
    <property type="match status" value="1"/>
</dbReference>
<dbReference type="Pfam" id="PF00440">
    <property type="entry name" value="TetR_N"/>
    <property type="match status" value="1"/>
</dbReference>
<keyword evidence="1" id="KW-0678">Repressor</keyword>
<comment type="caution">
    <text evidence="7">The sequence shown here is derived from an EMBL/GenBank/DDBJ whole genome shotgun (WGS) entry which is preliminary data.</text>
</comment>
<evidence type="ECO:0000259" key="6">
    <source>
        <dbReference type="PROSITE" id="PS50977"/>
    </source>
</evidence>
<keyword evidence="8" id="KW-1185">Reference proteome</keyword>
<evidence type="ECO:0000256" key="5">
    <source>
        <dbReference type="PROSITE-ProRule" id="PRU00335"/>
    </source>
</evidence>